<dbReference type="OrthoDB" id="2110451at2759"/>
<evidence type="ECO:0000259" key="6">
    <source>
        <dbReference type="Pfam" id="PF12894"/>
    </source>
</evidence>
<evidence type="ECO:0000256" key="5">
    <source>
        <dbReference type="ARBA" id="ARBA00023306"/>
    </source>
</evidence>
<proteinExistence type="predicted"/>
<feature type="domain" description="Anaphase-promoting complex subunit 4 long" evidence="7">
    <location>
        <begin position="259"/>
        <end position="468"/>
    </location>
</feature>
<reference evidence="8" key="1">
    <citation type="submission" date="2022-07" db="EMBL/GenBank/DDBJ databases">
        <title>Phylogenomic reconstructions and comparative analyses of Kickxellomycotina fungi.</title>
        <authorList>
            <person name="Reynolds N.K."/>
            <person name="Stajich J.E."/>
            <person name="Barry K."/>
            <person name="Grigoriev I.V."/>
            <person name="Crous P."/>
            <person name="Smith M.E."/>
        </authorList>
    </citation>
    <scope>NUCLEOTIDE SEQUENCE</scope>
    <source>
        <strain evidence="8">NBRC 105414</strain>
    </source>
</reference>
<evidence type="ECO:0000256" key="2">
    <source>
        <dbReference type="ARBA" id="ARBA00022618"/>
    </source>
</evidence>
<dbReference type="Pfam" id="PF12896">
    <property type="entry name" value="ANAPC4"/>
    <property type="match status" value="1"/>
</dbReference>
<evidence type="ECO:0000256" key="3">
    <source>
        <dbReference type="ARBA" id="ARBA00022776"/>
    </source>
</evidence>
<accession>A0A9W8HLX5</accession>
<dbReference type="GO" id="GO:0051301">
    <property type="term" value="P:cell division"/>
    <property type="evidence" value="ECO:0007669"/>
    <property type="project" value="UniProtKB-KW"/>
</dbReference>
<evidence type="ECO:0000313" key="9">
    <source>
        <dbReference type="Proteomes" id="UP001140217"/>
    </source>
</evidence>
<dbReference type="GO" id="GO:0034399">
    <property type="term" value="C:nuclear periphery"/>
    <property type="evidence" value="ECO:0007669"/>
    <property type="project" value="TreeGrafter"/>
</dbReference>
<dbReference type="GO" id="GO:0031145">
    <property type="term" value="P:anaphase-promoting complex-dependent catabolic process"/>
    <property type="evidence" value="ECO:0007669"/>
    <property type="project" value="InterPro"/>
</dbReference>
<dbReference type="SUPFAM" id="SSF50969">
    <property type="entry name" value="YVTN repeat-like/Quinoprotein amine dehydrogenase"/>
    <property type="match status" value="1"/>
</dbReference>
<dbReference type="InterPro" id="IPR024977">
    <property type="entry name" value="Apc4-like_WD40_dom"/>
</dbReference>
<sequence length="813" mass="85197">MSIISPSGAAHSLRGFQSLSGGQTLGLRAGGSGRQHGAAYVRPRWCPHIDVLAVPEGRALRLVRMSGGKTVWRRTRGDGQARAAKGDNSNAVPPIAAIAWSPDGGSIAVLHADGLLVQRDSARGDVVHEARVGVDGRVAAMEWVACAAAAEGAPQPEEAAAALELALPRLGPLDRGQRAADQAEPEAEPGAPTALVITSASGLVCVCLGGILALPAAQMPPGLAGGSAAEAVDARLGRDLARLAVVLGGSGGGGPGARVCSVDTRVLAAAAPLLRALVPLSARLSGLGLYLEGALRQLGAEAEARDRAASRAALRDAFEAVLRDHGVDEATSPEAELCQLAVTGRASEPTSQFLLARLKAARVRSWESAGRLGAVALTRLVYRHAQPAVERTILAAARVLDVMDRLARDADAPDAARQHAEARRCVLRAIVVLGWLYARLDDCMAAVRAEQLENQAFADWALLAIDDLHWQNEGSRRPANAAAAAAAAADDADDGARPTRPETDYGLLLAFIHKAFRRPEDAPDQPDPGALAILRGSPGDAPPAARYFDLVIERANLGALGGSEPPAASAEPFRFVFHSRDLCATAPSCQEALQEARALVSRALEWPALVLGSGLKWHTDRGSVHRLPVSPDACSAMHHVSAGDQQDAMFVALVAGQQKQQQQQQHLLIACVAGASASLSTARLELLADVRLGDSPPTRVPVRVADLSFFDDSLLGIVFTVDGIDHPILGAVEYRSGAIQYCAAGDDHQEPPVSPLEFVRLQLVEHAPAGLPVALACNGAKGRRCVAVIDRGGRSWWPYDMDNEEEDIDGVSD</sequence>
<dbReference type="AlphaFoldDB" id="A0A9W8HLX5"/>
<feature type="domain" description="Anaphase-promoting complex subunit 4-like WD40" evidence="6">
    <location>
        <begin position="44"/>
        <end position="144"/>
    </location>
</feature>
<dbReference type="InterPro" id="IPR024790">
    <property type="entry name" value="APC4_long_dom"/>
</dbReference>
<dbReference type="GO" id="GO:0005680">
    <property type="term" value="C:anaphase-promoting complex"/>
    <property type="evidence" value="ECO:0007669"/>
    <property type="project" value="InterPro"/>
</dbReference>
<dbReference type="GO" id="GO:0070979">
    <property type="term" value="P:protein K11-linked ubiquitination"/>
    <property type="evidence" value="ECO:0007669"/>
    <property type="project" value="TreeGrafter"/>
</dbReference>
<dbReference type="InterPro" id="IPR024789">
    <property type="entry name" value="APC4"/>
</dbReference>
<organism evidence="8 9">
    <name type="scientific">Coemansia javaensis</name>
    <dbReference type="NCBI Taxonomy" id="2761396"/>
    <lineage>
        <taxon>Eukaryota</taxon>
        <taxon>Fungi</taxon>
        <taxon>Fungi incertae sedis</taxon>
        <taxon>Zoopagomycota</taxon>
        <taxon>Kickxellomycotina</taxon>
        <taxon>Kickxellomycetes</taxon>
        <taxon>Kickxellales</taxon>
        <taxon>Kickxellaceae</taxon>
        <taxon>Coemansia</taxon>
    </lineage>
</organism>
<protein>
    <recommendedName>
        <fullName evidence="1">Anaphase-promoting complex subunit 4</fullName>
    </recommendedName>
</protein>
<gene>
    <name evidence="8" type="ORF">H4R18_001014</name>
</gene>
<dbReference type="EMBL" id="JANBUL010000023">
    <property type="protein sequence ID" value="KAJ2784635.1"/>
    <property type="molecule type" value="Genomic_DNA"/>
</dbReference>
<comment type="caution">
    <text evidence="8">The sequence shown here is derived from an EMBL/GenBank/DDBJ whole genome shotgun (WGS) entry which is preliminary data.</text>
</comment>
<evidence type="ECO:0000259" key="7">
    <source>
        <dbReference type="Pfam" id="PF12896"/>
    </source>
</evidence>
<dbReference type="PANTHER" id="PTHR13260">
    <property type="entry name" value="ANAPHASE PROMOTING COMPLEX SUBUNIT 4 APC4"/>
    <property type="match status" value="1"/>
</dbReference>
<keyword evidence="3" id="KW-0498">Mitosis</keyword>
<dbReference type="InterPro" id="IPR011044">
    <property type="entry name" value="Quino_amine_DH_bsu"/>
</dbReference>
<keyword evidence="2" id="KW-0132">Cell division</keyword>
<dbReference type="Proteomes" id="UP001140217">
    <property type="component" value="Unassembled WGS sequence"/>
</dbReference>
<name>A0A9W8HLX5_9FUNG</name>
<evidence type="ECO:0000256" key="1">
    <source>
        <dbReference type="ARBA" id="ARBA00016067"/>
    </source>
</evidence>
<keyword evidence="5" id="KW-0131">Cell cycle</keyword>
<keyword evidence="4" id="KW-0833">Ubl conjugation pathway</keyword>
<dbReference type="Pfam" id="PF12894">
    <property type="entry name" value="ANAPC4_WD40"/>
    <property type="match status" value="1"/>
</dbReference>
<evidence type="ECO:0000256" key="4">
    <source>
        <dbReference type="ARBA" id="ARBA00022786"/>
    </source>
</evidence>
<keyword evidence="9" id="KW-1185">Reference proteome</keyword>
<evidence type="ECO:0000313" key="8">
    <source>
        <dbReference type="EMBL" id="KAJ2784635.1"/>
    </source>
</evidence>
<dbReference type="PANTHER" id="PTHR13260:SF0">
    <property type="entry name" value="ANAPHASE-PROMOTING COMPLEX SUBUNIT 4"/>
    <property type="match status" value="1"/>
</dbReference>